<dbReference type="Gene3D" id="3.40.50.880">
    <property type="match status" value="1"/>
</dbReference>
<gene>
    <name evidence="1" type="ORF">ACFQWB_02645</name>
</gene>
<dbReference type="InterPro" id="IPR029062">
    <property type="entry name" value="Class_I_gatase-like"/>
</dbReference>
<evidence type="ECO:0000313" key="1">
    <source>
        <dbReference type="EMBL" id="MFC7748844.1"/>
    </source>
</evidence>
<proteinExistence type="predicted"/>
<keyword evidence="2" id="KW-1185">Reference proteome</keyword>
<name>A0ABW2UYA7_9BACL</name>
<dbReference type="SUPFAM" id="SSF48208">
    <property type="entry name" value="Six-hairpin glycosidases"/>
    <property type="match status" value="1"/>
</dbReference>
<dbReference type="RefSeq" id="WP_138788809.1">
    <property type="nucleotide sequence ID" value="NZ_JBHTGQ010000004.1"/>
</dbReference>
<evidence type="ECO:0000313" key="2">
    <source>
        <dbReference type="Proteomes" id="UP001596528"/>
    </source>
</evidence>
<sequence length="618" mass="69316">MKIAIAAQKPLDRLPVEGADTITFQQLEETELARYEAVLLIGDDSLDRETALSREQSEALWRYVRGGGKLYAELIAAFDFPSSRLFGWKQDFPKSRRTLEKLRATEAAESGLRAGSLLEWEGAMAYGFAVNSEVWLEFGAFQETYASPPGQTTVRTHPALTVRELGEGLAVYAAFPLFGGADAAPLRPYGRWAALIDALSSRTGIPFRVWPAAMAPSGGDSPEQAVRRAASWFVRSGMLPRSDGSQGVFENIHSVTGRLSPDLRPDCHAHAALMYYLLGKWSGDASYEEISHGLLQSLFDGGYQDMDPYSASYGLFKWYQFPEEKPDQMFTDDNSWVCLALLYLYRRTGREEYRRRGLLVAEALLETQHPNGLRSKVLEAGLRETGRARAASELDVSWNPHFESIAHAAFIQAYLVTGRQVYLDTAIRGTLTLLDHPERLQFMYSRTSGLSRLLLPLPYLAKHDPSGRIRRGLEETADYLLAHQHASGAVEEADNPDPERFGLEDAGVFIRNGEGIADQLYTNNFLLMNVWEAWKHTGERRYEQWYRELASFLCRIQIASDDPRYDGGWMRAFSLPLDEYFGNNGDTGWGPYCMESGWTNALIPFGLLLGLTGDSIFE</sequence>
<dbReference type="InterPro" id="IPR008928">
    <property type="entry name" value="6-hairpin_glycosidase_sf"/>
</dbReference>
<dbReference type="Proteomes" id="UP001596528">
    <property type="component" value="Unassembled WGS sequence"/>
</dbReference>
<comment type="caution">
    <text evidence="1">The sequence shown here is derived from an EMBL/GenBank/DDBJ whole genome shotgun (WGS) entry which is preliminary data.</text>
</comment>
<reference evidence="2" key="1">
    <citation type="journal article" date="2019" name="Int. J. Syst. Evol. Microbiol.">
        <title>The Global Catalogue of Microorganisms (GCM) 10K type strain sequencing project: providing services to taxonomists for standard genome sequencing and annotation.</title>
        <authorList>
            <consortium name="The Broad Institute Genomics Platform"/>
            <consortium name="The Broad Institute Genome Sequencing Center for Infectious Disease"/>
            <person name="Wu L."/>
            <person name="Ma J."/>
        </authorList>
    </citation>
    <scope>NUCLEOTIDE SEQUENCE [LARGE SCALE GENOMIC DNA]</scope>
    <source>
        <strain evidence="2">JCM 18657</strain>
    </source>
</reference>
<dbReference type="Gene3D" id="1.50.10.20">
    <property type="match status" value="1"/>
</dbReference>
<organism evidence="1 2">
    <name type="scientific">Paenibacillus thermoaerophilus</name>
    <dbReference type="NCBI Taxonomy" id="1215385"/>
    <lineage>
        <taxon>Bacteria</taxon>
        <taxon>Bacillati</taxon>
        <taxon>Bacillota</taxon>
        <taxon>Bacilli</taxon>
        <taxon>Bacillales</taxon>
        <taxon>Paenibacillaceae</taxon>
        <taxon>Paenibacillus</taxon>
    </lineage>
</organism>
<dbReference type="EMBL" id="JBHTGQ010000004">
    <property type="protein sequence ID" value="MFC7748844.1"/>
    <property type="molecule type" value="Genomic_DNA"/>
</dbReference>
<protein>
    <submittedName>
        <fullName evidence="1">Uncharacterized protein</fullName>
    </submittedName>
</protein>
<accession>A0ABW2UYA7</accession>